<dbReference type="GO" id="GO:0019262">
    <property type="term" value="P:N-acetylneuraminate catabolic process"/>
    <property type="evidence" value="ECO:0007669"/>
    <property type="project" value="UniProtKB-UniRule"/>
</dbReference>
<comment type="catalytic activity">
    <reaction evidence="1 7">
        <text>an N-acyl-D-glucosamine 6-phosphate = an N-acyl-D-mannosamine 6-phosphate</text>
        <dbReference type="Rhea" id="RHEA:23932"/>
        <dbReference type="ChEBI" id="CHEBI:57599"/>
        <dbReference type="ChEBI" id="CHEBI:57666"/>
        <dbReference type="EC" id="5.1.3.9"/>
    </reaction>
</comment>
<keyword evidence="6 7" id="KW-0119">Carbohydrate metabolism</keyword>
<evidence type="ECO:0000256" key="6">
    <source>
        <dbReference type="ARBA" id="ARBA00023277"/>
    </source>
</evidence>
<organism evidence="8 9">
    <name type="scientific">Lawsonibacter faecis</name>
    <dbReference type="NCBI Taxonomy" id="2763052"/>
    <lineage>
        <taxon>Bacteria</taxon>
        <taxon>Bacillati</taxon>
        <taxon>Bacillota</taxon>
        <taxon>Clostridia</taxon>
        <taxon>Eubacteriales</taxon>
        <taxon>Oscillospiraceae</taxon>
        <taxon>Lawsonibacter</taxon>
    </lineage>
</organism>
<evidence type="ECO:0000256" key="1">
    <source>
        <dbReference type="ARBA" id="ARBA00000056"/>
    </source>
</evidence>
<dbReference type="FunFam" id="3.20.20.70:FF:000035">
    <property type="entry name" value="Putative N-acetylmannosamine-6-phosphate 2-epimerase"/>
    <property type="match status" value="1"/>
</dbReference>
<dbReference type="CDD" id="cd04729">
    <property type="entry name" value="NanE"/>
    <property type="match status" value="1"/>
</dbReference>
<evidence type="ECO:0000256" key="2">
    <source>
        <dbReference type="ARBA" id="ARBA00002147"/>
    </source>
</evidence>
<reference evidence="8" key="1">
    <citation type="submission" date="2020-08" db="EMBL/GenBank/DDBJ databases">
        <title>Genome public.</title>
        <authorList>
            <person name="Liu C."/>
            <person name="Sun Q."/>
        </authorList>
    </citation>
    <scope>NUCLEOTIDE SEQUENCE</scope>
    <source>
        <strain evidence="8">NSJ-52</strain>
    </source>
</reference>
<evidence type="ECO:0000313" key="8">
    <source>
        <dbReference type="EMBL" id="MBC5738353.1"/>
    </source>
</evidence>
<accession>A0A8J6JLS1</accession>
<comment type="caution">
    <text evidence="8">The sequence shown here is derived from an EMBL/GenBank/DDBJ whole genome shotgun (WGS) entry which is preliminary data.</text>
</comment>
<dbReference type="InterPro" id="IPR013785">
    <property type="entry name" value="Aldolase_TIM"/>
</dbReference>
<dbReference type="RefSeq" id="WP_155146181.1">
    <property type="nucleotide sequence ID" value="NZ_JACOPQ010000014.1"/>
</dbReference>
<dbReference type="Pfam" id="PF04131">
    <property type="entry name" value="NanE"/>
    <property type="match status" value="1"/>
</dbReference>
<dbReference type="GO" id="GO:0047465">
    <property type="term" value="F:N-acylglucosamine-6-phosphate 2-epimerase activity"/>
    <property type="evidence" value="ECO:0007669"/>
    <property type="project" value="UniProtKB-EC"/>
</dbReference>
<comment type="function">
    <text evidence="2 7">Converts N-acetylmannosamine-6-phosphate (ManNAc-6-P) to N-acetylglucosamine-6-phosphate (GlcNAc-6-P).</text>
</comment>
<dbReference type="InterPro" id="IPR007260">
    <property type="entry name" value="NanE"/>
</dbReference>
<dbReference type="Proteomes" id="UP000607645">
    <property type="component" value="Unassembled WGS sequence"/>
</dbReference>
<evidence type="ECO:0000256" key="7">
    <source>
        <dbReference type="HAMAP-Rule" id="MF_01235"/>
    </source>
</evidence>
<evidence type="ECO:0000256" key="3">
    <source>
        <dbReference type="ARBA" id="ARBA00005081"/>
    </source>
</evidence>
<dbReference type="UniPathway" id="UPA00629">
    <property type="reaction ID" value="UER00682"/>
</dbReference>
<sequence length="232" mass="25399">MGVMNKEAFYEQVRGRLIVSCQALPEEPLHSSYIMSRMAYAAYLGGAAGIRANTVEDITEIRKTTPLPVIGIIKRVYDERPDVYITPTAAEVEALVKCGVEVIAMDATRRPRPAGESLDSFFQKVRVEYPDQLFMADCSNVEEGLHAAELGFDLIGTTMASYTPYTAGCSLPPFEMIERLVKESGKPVVAEGNIITPDDLRHAMDLGILTAVVGSAITRPLEITKRFVAALK</sequence>
<keyword evidence="9" id="KW-1185">Reference proteome</keyword>
<dbReference type="GO" id="GO:0005829">
    <property type="term" value="C:cytosol"/>
    <property type="evidence" value="ECO:0007669"/>
    <property type="project" value="TreeGrafter"/>
</dbReference>
<gene>
    <name evidence="7" type="primary">nanE</name>
    <name evidence="8" type="ORF">H8S62_15180</name>
</gene>
<dbReference type="NCBIfam" id="NF002231">
    <property type="entry name" value="PRK01130.1"/>
    <property type="match status" value="1"/>
</dbReference>
<keyword evidence="5 7" id="KW-0413">Isomerase</keyword>
<dbReference type="PANTHER" id="PTHR36204">
    <property type="entry name" value="N-ACETYLMANNOSAMINE-6-PHOSPHATE 2-EPIMERASE-RELATED"/>
    <property type="match status" value="1"/>
</dbReference>
<dbReference type="GO" id="GO:0005975">
    <property type="term" value="P:carbohydrate metabolic process"/>
    <property type="evidence" value="ECO:0007669"/>
    <property type="project" value="UniProtKB-UniRule"/>
</dbReference>
<dbReference type="InterPro" id="IPR011060">
    <property type="entry name" value="RibuloseP-bd_barrel"/>
</dbReference>
<dbReference type="Gene3D" id="3.20.20.70">
    <property type="entry name" value="Aldolase class I"/>
    <property type="match status" value="1"/>
</dbReference>
<dbReference type="PANTHER" id="PTHR36204:SF1">
    <property type="entry name" value="N-ACETYLMANNOSAMINE-6-PHOSPHATE 2-EPIMERASE-RELATED"/>
    <property type="match status" value="1"/>
</dbReference>
<evidence type="ECO:0000256" key="5">
    <source>
        <dbReference type="ARBA" id="ARBA00023235"/>
    </source>
</evidence>
<dbReference type="SUPFAM" id="SSF51366">
    <property type="entry name" value="Ribulose-phoshate binding barrel"/>
    <property type="match status" value="1"/>
</dbReference>
<comment type="pathway">
    <text evidence="3 7">Amino-sugar metabolism; N-acetylneuraminate degradation; D-fructose 6-phosphate from N-acetylneuraminate: step 3/5.</text>
</comment>
<protein>
    <recommendedName>
        <fullName evidence="7">Putative N-acetylmannosamine-6-phosphate 2-epimerase</fullName>
        <ecNumber evidence="7">5.1.3.9</ecNumber>
    </recommendedName>
    <alternativeName>
        <fullName evidence="7">ManNAc-6-P epimerase</fullName>
    </alternativeName>
</protein>
<proteinExistence type="inferred from homology"/>
<dbReference type="EC" id="5.1.3.9" evidence="7"/>
<comment type="similarity">
    <text evidence="4 7">Belongs to the NanE family.</text>
</comment>
<name>A0A8J6JLS1_9FIRM</name>
<dbReference type="AlphaFoldDB" id="A0A8J6JLS1"/>
<evidence type="ECO:0000256" key="4">
    <source>
        <dbReference type="ARBA" id="ARBA00007439"/>
    </source>
</evidence>
<evidence type="ECO:0000313" key="9">
    <source>
        <dbReference type="Proteomes" id="UP000607645"/>
    </source>
</evidence>
<dbReference type="HAMAP" id="MF_01235">
    <property type="entry name" value="ManNAc6P_epimer"/>
    <property type="match status" value="1"/>
</dbReference>
<dbReference type="EMBL" id="JACOPQ010000014">
    <property type="protein sequence ID" value="MBC5738353.1"/>
    <property type="molecule type" value="Genomic_DNA"/>
</dbReference>
<dbReference type="GO" id="GO:0006053">
    <property type="term" value="P:N-acetylmannosamine catabolic process"/>
    <property type="evidence" value="ECO:0007669"/>
    <property type="project" value="TreeGrafter"/>
</dbReference>